<reference evidence="2" key="1">
    <citation type="journal article" date="2006" name="Vet. Microbiol.">
        <title>Filamentous-haemagglutinin-like protein genes encoded on a plasmid of Moraxella bovis.</title>
        <authorList>
            <person name="Kakuda T."/>
            <person name="Sarataphan N."/>
            <person name="Tanaka T."/>
            <person name="Takai S."/>
        </authorList>
    </citation>
    <scope>NUCLEOTIDE SEQUENCE</scope>
    <source>
        <strain evidence="2">EPP63</strain>
        <plasmid evidence="2">pMBO-1</plasmid>
    </source>
</reference>
<keyword evidence="1" id="KW-0472">Membrane</keyword>
<dbReference type="AlphaFoldDB" id="Q5KTA0"/>
<accession>Q5KTA0</accession>
<sequence>MKDCDKYDFVIDDRFVHRMNRAFIMTFIWLVYISLFFYYVLTSNAWVIDIFGINISTFYLIPIIAIIPTLHEELMMIVNYGINSFKEVCIIGNKIVGKNFINQEIFIENPVIIDWNLYISKTWYMSKNDDIFKVGFIKISKRDKFLLIPYSKNNMSFIKKLQEISNFKQNGRLG</sequence>
<dbReference type="RefSeq" id="WP_012477641.1">
    <property type="nucleotide sequence ID" value="NZ_CP030242.1"/>
</dbReference>
<keyword evidence="2" id="KW-0614">Plasmid</keyword>
<organism evidence="2">
    <name type="scientific">Moraxella bovis</name>
    <dbReference type="NCBI Taxonomy" id="476"/>
    <lineage>
        <taxon>Bacteria</taxon>
        <taxon>Pseudomonadati</taxon>
        <taxon>Pseudomonadota</taxon>
        <taxon>Gammaproteobacteria</taxon>
        <taxon>Moraxellales</taxon>
        <taxon>Moraxellaceae</taxon>
        <taxon>Moraxella</taxon>
    </lineage>
</organism>
<protein>
    <submittedName>
        <fullName evidence="2">Uncharacterized protein</fullName>
    </submittedName>
</protein>
<dbReference type="Proteomes" id="UP000254133">
    <property type="component" value="Unassembled WGS sequence"/>
</dbReference>
<feature type="transmembrane region" description="Helical" evidence="1">
    <location>
        <begin position="46"/>
        <end position="67"/>
    </location>
</feature>
<evidence type="ECO:0000313" key="4">
    <source>
        <dbReference type="Proteomes" id="UP000254133"/>
    </source>
</evidence>
<feature type="transmembrane region" description="Helical" evidence="1">
    <location>
        <begin position="21"/>
        <end position="40"/>
    </location>
</feature>
<dbReference type="KEGG" id="mboi:DQF64_14415"/>
<reference evidence="3 4" key="2">
    <citation type="submission" date="2018-06" db="EMBL/GenBank/DDBJ databases">
        <authorList>
            <consortium name="Pathogen Informatics"/>
            <person name="Doyle S."/>
        </authorList>
    </citation>
    <scope>NUCLEOTIDE SEQUENCE [LARGE SCALE GENOMIC DNA]</scope>
    <source>
        <strain evidence="3 4">NCTC9426</strain>
    </source>
</reference>
<evidence type="ECO:0000313" key="2">
    <source>
        <dbReference type="EMBL" id="BAD83709.1"/>
    </source>
</evidence>
<name>Q5KTA0_MORBO</name>
<keyword evidence="1" id="KW-1133">Transmembrane helix</keyword>
<keyword evidence="1" id="KW-0812">Transmembrane</keyword>
<evidence type="ECO:0000256" key="1">
    <source>
        <dbReference type="SAM" id="Phobius"/>
    </source>
</evidence>
<geneLocation type="plasmid" evidence="2">
    <name>pMBO-1</name>
</geneLocation>
<evidence type="ECO:0000313" key="3">
    <source>
        <dbReference type="EMBL" id="STY88579.1"/>
    </source>
</evidence>
<dbReference type="EMBL" id="UGPZ01000001">
    <property type="protein sequence ID" value="STY88579.1"/>
    <property type="molecule type" value="Genomic_DNA"/>
</dbReference>
<gene>
    <name evidence="2" type="primary">orf1</name>
    <name evidence="3" type="ORF">NCTC9426_00017</name>
</gene>
<dbReference type="EMBL" id="AB169976">
    <property type="protein sequence ID" value="BAD83709.1"/>
    <property type="molecule type" value="Genomic_DNA"/>
</dbReference>
<proteinExistence type="predicted"/>